<feature type="compositionally biased region" description="Low complexity" evidence="1">
    <location>
        <begin position="48"/>
        <end position="64"/>
    </location>
</feature>
<keyword evidence="3" id="KW-1185">Reference proteome</keyword>
<dbReference type="EMBL" id="CP097504">
    <property type="protein sequence ID" value="URD85868.1"/>
    <property type="molecule type" value="Genomic_DNA"/>
</dbReference>
<evidence type="ECO:0000313" key="2">
    <source>
        <dbReference type="EMBL" id="URD85868.1"/>
    </source>
</evidence>
<dbReference type="AlphaFoldDB" id="A0A9E7EYL4"/>
<proteinExistence type="predicted"/>
<dbReference type="Proteomes" id="UP001055439">
    <property type="component" value="Chromosome 2"/>
</dbReference>
<reference evidence="2" key="1">
    <citation type="submission" date="2022-05" db="EMBL/GenBank/DDBJ databases">
        <title>The Musa troglodytarum L. genome provides insights into the mechanism of non-climacteric behaviour and enrichment of carotenoids.</title>
        <authorList>
            <person name="Wang J."/>
        </authorList>
    </citation>
    <scope>NUCLEOTIDE SEQUENCE</scope>
    <source>
        <tissue evidence="2">Leaf</tissue>
    </source>
</reference>
<name>A0A9E7EYL4_9LILI</name>
<protein>
    <submittedName>
        <fullName evidence="2">Uncharacterized protein</fullName>
    </submittedName>
</protein>
<evidence type="ECO:0000313" key="3">
    <source>
        <dbReference type="Proteomes" id="UP001055439"/>
    </source>
</evidence>
<evidence type="ECO:0000256" key="1">
    <source>
        <dbReference type="SAM" id="MobiDB-lite"/>
    </source>
</evidence>
<gene>
    <name evidence="2" type="ORF">MUK42_33378</name>
</gene>
<sequence>MSLYCSSGRFNASKMLERRGTTRSYLHGTPSVETSGSLSCACSPKLCRTSPTSTSSRGTPSPSTKASCRRSSIACDRIGTRNLELCDQMGVKACRGMRPGNVVACRSRSSPSRELLRANDLPRSGRMRSRS</sequence>
<organism evidence="2 3">
    <name type="scientific">Musa troglodytarum</name>
    <name type="common">fe'i banana</name>
    <dbReference type="NCBI Taxonomy" id="320322"/>
    <lineage>
        <taxon>Eukaryota</taxon>
        <taxon>Viridiplantae</taxon>
        <taxon>Streptophyta</taxon>
        <taxon>Embryophyta</taxon>
        <taxon>Tracheophyta</taxon>
        <taxon>Spermatophyta</taxon>
        <taxon>Magnoliopsida</taxon>
        <taxon>Liliopsida</taxon>
        <taxon>Zingiberales</taxon>
        <taxon>Musaceae</taxon>
        <taxon>Musa</taxon>
    </lineage>
</organism>
<feature type="region of interest" description="Disordered" evidence="1">
    <location>
        <begin position="104"/>
        <end position="131"/>
    </location>
</feature>
<accession>A0A9E7EYL4</accession>
<feature type="region of interest" description="Disordered" evidence="1">
    <location>
        <begin position="47"/>
        <end position="69"/>
    </location>
</feature>